<feature type="active site" description="S-methylcysteine intermediate" evidence="11">
    <location>
        <position position="339"/>
    </location>
</feature>
<evidence type="ECO:0000256" key="8">
    <source>
        <dbReference type="ARBA" id="ARBA00022723"/>
    </source>
</evidence>
<dbReference type="NCBIfam" id="TIGR00048">
    <property type="entry name" value="rRNA_mod_RlmN"/>
    <property type="match status" value="1"/>
</dbReference>
<evidence type="ECO:0000256" key="9">
    <source>
        <dbReference type="ARBA" id="ARBA00023004"/>
    </source>
</evidence>
<dbReference type="Proteomes" id="UP000325292">
    <property type="component" value="Chromosome"/>
</dbReference>
<feature type="binding site" evidence="11">
    <location>
        <begin position="220"/>
        <end position="222"/>
    </location>
    <ligand>
        <name>S-adenosyl-L-methionine</name>
        <dbReference type="ChEBI" id="CHEBI:59789"/>
    </ligand>
</feature>
<sequence>MAESQRVDILSSSVEELEQLMISQGVPRYRGRQLFEGLWRHRIANYSELTVWPQALRLSMETAYPLRRVEPSRVQEGHDGTLKILVKLFDGQQVETVVLPHDYGYSVCVSSQVGCNMGCHFCASGLLKRSRNLTAGEILDQVRLANDLIQERGHVISHVDLMGIGEPLDNYDNIVKFMRLAHDPAGLNLSYRHFTVSTSGLIPRIYRLADEGLPVTLAVSLHAPTDPLRQSLMPVDKAYPIAPLIAACRYYSEKTGRRVSFEYALLAGVNDSDEQARQLVDILSGFSCHVNLIPWNPVPEHPFTPSSKNRVEQFQRIVQEGGISCTIRKEMGQEIDAACGQLRRREEAKVSP</sequence>
<dbReference type="SUPFAM" id="SSF102114">
    <property type="entry name" value="Radical SAM enzymes"/>
    <property type="match status" value="1"/>
</dbReference>
<dbReference type="Gene3D" id="1.10.150.530">
    <property type="match status" value="1"/>
</dbReference>
<feature type="binding site" evidence="11">
    <location>
        <begin position="165"/>
        <end position="166"/>
    </location>
    <ligand>
        <name>S-adenosyl-L-methionine</name>
        <dbReference type="ChEBI" id="CHEBI:59789"/>
    </ligand>
</feature>
<name>A0ABN5H1H3_9FIRM</name>
<evidence type="ECO:0000256" key="4">
    <source>
        <dbReference type="ARBA" id="ARBA00022552"/>
    </source>
</evidence>
<feature type="domain" description="Radical SAM core" evidence="12">
    <location>
        <begin position="101"/>
        <end position="334"/>
    </location>
</feature>
<keyword evidence="14" id="KW-1185">Reference proteome</keyword>
<dbReference type="InterPro" id="IPR040072">
    <property type="entry name" value="Methyltransferase_A"/>
</dbReference>
<evidence type="ECO:0000256" key="6">
    <source>
        <dbReference type="ARBA" id="ARBA00022679"/>
    </source>
</evidence>
<dbReference type="InterPro" id="IPR058240">
    <property type="entry name" value="rSAM_sf"/>
</dbReference>
<proteinExistence type="inferred from homology"/>
<feature type="active site" description="Proton acceptor" evidence="11">
    <location>
        <position position="95"/>
    </location>
</feature>
<dbReference type="PANTHER" id="PTHR30544">
    <property type="entry name" value="23S RRNA METHYLTRANSFERASE"/>
    <property type="match status" value="1"/>
</dbReference>
<evidence type="ECO:0000256" key="1">
    <source>
        <dbReference type="ARBA" id="ARBA00004496"/>
    </source>
</evidence>
<protein>
    <recommendedName>
        <fullName evidence="11">Probable dual-specificity RNA methyltransferase RlmN</fullName>
        <ecNumber evidence="11">2.1.1.192</ecNumber>
    </recommendedName>
    <alternativeName>
        <fullName evidence="11">23S rRNA (adenine(2503)-C(2))-methyltransferase</fullName>
    </alternativeName>
    <alternativeName>
        <fullName evidence="11">23S rRNA m2A2503 methyltransferase</fullName>
    </alternativeName>
    <alternativeName>
        <fullName evidence="11">Ribosomal RNA large subunit methyltransferase N</fullName>
    </alternativeName>
    <alternativeName>
        <fullName evidence="11">tRNA (adenine(37)-C(2))-methyltransferase</fullName>
    </alternativeName>
    <alternativeName>
        <fullName evidence="11">tRNA m2A37 methyltransferase</fullName>
    </alternativeName>
</protein>
<dbReference type="PROSITE" id="PS51918">
    <property type="entry name" value="RADICAL_SAM"/>
    <property type="match status" value="1"/>
</dbReference>
<comment type="catalytic activity">
    <reaction evidence="11">
        <text>adenosine(2503) in 23S rRNA + 2 reduced [2Fe-2S]-[ferredoxin] + 2 S-adenosyl-L-methionine = 2-methyladenosine(2503) in 23S rRNA + 5'-deoxyadenosine + L-methionine + 2 oxidized [2Fe-2S]-[ferredoxin] + S-adenosyl-L-homocysteine</text>
        <dbReference type="Rhea" id="RHEA:42916"/>
        <dbReference type="Rhea" id="RHEA-COMP:10000"/>
        <dbReference type="Rhea" id="RHEA-COMP:10001"/>
        <dbReference type="Rhea" id="RHEA-COMP:10152"/>
        <dbReference type="Rhea" id="RHEA-COMP:10282"/>
        <dbReference type="ChEBI" id="CHEBI:17319"/>
        <dbReference type="ChEBI" id="CHEBI:33737"/>
        <dbReference type="ChEBI" id="CHEBI:33738"/>
        <dbReference type="ChEBI" id="CHEBI:57844"/>
        <dbReference type="ChEBI" id="CHEBI:57856"/>
        <dbReference type="ChEBI" id="CHEBI:59789"/>
        <dbReference type="ChEBI" id="CHEBI:74411"/>
        <dbReference type="ChEBI" id="CHEBI:74497"/>
        <dbReference type="EC" id="2.1.1.192"/>
    </reaction>
</comment>
<keyword evidence="3 11" id="KW-0963">Cytoplasm</keyword>
<reference evidence="13 14" key="1">
    <citation type="journal article" date="2019" name="Sci. Rep.">
        <title>Sulfobacillus thermotolerans: new insights into resistance and metabolic capacities of acidophilic chemolithotrophs.</title>
        <authorList>
            <person name="Panyushkina A.E."/>
            <person name="Babenko V.V."/>
            <person name="Nikitina A.S."/>
            <person name="Selezneva O.V."/>
            <person name="Tsaplina I.A."/>
            <person name="Letarova M.A."/>
            <person name="Kostryukova E.S."/>
            <person name="Letarov A.V."/>
        </authorList>
    </citation>
    <scope>NUCLEOTIDE SEQUENCE [LARGE SCALE GENOMIC DNA]</scope>
    <source>
        <strain evidence="13 14">Kr1</strain>
    </source>
</reference>
<evidence type="ECO:0000256" key="7">
    <source>
        <dbReference type="ARBA" id="ARBA00022691"/>
    </source>
</evidence>
<dbReference type="SFLD" id="SFLDF00275">
    <property type="entry name" value="adenosine_C2_methyltransferase"/>
    <property type="match status" value="1"/>
</dbReference>
<dbReference type="InterPro" id="IPR027492">
    <property type="entry name" value="RNA_MTrfase_RlmN"/>
</dbReference>
<keyword evidence="5 11" id="KW-0489">Methyltransferase</keyword>
<dbReference type="PIRSF" id="PIRSF006004">
    <property type="entry name" value="CHP00048"/>
    <property type="match status" value="1"/>
</dbReference>
<dbReference type="SFLD" id="SFLDG01062">
    <property type="entry name" value="methyltransferase_(Class_A)"/>
    <property type="match status" value="1"/>
</dbReference>
<evidence type="ECO:0000256" key="11">
    <source>
        <dbReference type="HAMAP-Rule" id="MF_01849"/>
    </source>
</evidence>
<keyword evidence="11" id="KW-1015">Disulfide bond</keyword>
<dbReference type="InterPro" id="IPR013785">
    <property type="entry name" value="Aldolase_TIM"/>
</dbReference>
<evidence type="ECO:0000256" key="2">
    <source>
        <dbReference type="ARBA" id="ARBA00022485"/>
    </source>
</evidence>
<comment type="caution">
    <text evidence="11">Lacks conserved residue(s) required for the propagation of feature annotation.</text>
</comment>
<feature type="binding site" evidence="11">
    <location>
        <position position="296"/>
    </location>
    <ligand>
        <name>S-adenosyl-L-methionine</name>
        <dbReference type="ChEBI" id="CHEBI:59789"/>
    </ligand>
</feature>
<evidence type="ECO:0000313" key="13">
    <source>
        <dbReference type="EMBL" id="AUW94475.1"/>
    </source>
</evidence>
<evidence type="ECO:0000256" key="3">
    <source>
        <dbReference type="ARBA" id="ARBA00022490"/>
    </source>
</evidence>
<dbReference type="InterPro" id="IPR004383">
    <property type="entry name" value="rRNA_lsu_MTrfase_RlmN/Cfr"/>
</dbReference>
<keyword evidence="7 11" id="KW-0949">S-adenosyl-L-methionine</keyword>
<comment type="subcellular location">
    <subcellularLocation>
        <location evidence="1 11">Cytoplasm</location>
    </subcellularLocation>
</comment>
<keyword evidence="10 11" id="KW-0411">Iron-sulfur</keyword>
<dbReference type="Gene3D" id="3.20.20.70">
    <property type="entry name" value="Aldolase class I"/>
    <property type="match status" value="1"/>
</dbReference>
<dbReference type="SFLD" id="SFLDS00029">
    <property type="entry name" value="Radical_SAM"/>
    <property type="match status" value="1"/>
</dbReference>
<evidence type="ECO:0000259" key="12">
    <source>
        <dbReference type="PROSITE" id="PS51918"/>
    </source>
</evidence>
<keyword evidence="11" id="KW-0819">tRNA processing</keyword>
<keyword evidence="4 11" id="KW-0698">rRNA processing</keyword>
<dbReference type="PANTHER" id="PTHR30544:SF5">
    <property type="entry name" value="RADICAL SAM CORE DOMAIN-CONTAINING PROTEIN"/>
    <property type="match status" value="1"/>
</dbReference>
<feature type="binding site" evidence="11">
    <location>
        <position position="122"/>
    </location>
    <ligand>
        <name>[4Fe-4S] cluster</name>
        <dbReference type="ChEBI" id="CHEBI:49883"/>
        <note>4Fe-4S-S-AdoMet</note>
    </ligand>
</feature>
<feature type="binding site" evidence="11">
    <location>
        <position position="119"/>
    </location>
    <ligand>
        <name>[4Fe-4S] cluster</name>
        <dbReference type="ChEBI" id="CHEBI:49883"/>
        <note>4Fe-4S-S-AdoMet</note>
    </ligand>
</feature>
<keyword evidence="2 11" id="KW-0004">4Fe-4S</keyword>
<dbReference type="EC" id="2.1.1.192" evidence="11"/>
<dbReference type="CDD" id="cd01335">
    <property type="entry name" value="Radical_SAM"/>
    <property type="match status" value="1"/>
</dbReference>
<comment type="miscellaneous">
    <text evidence="11">Reaction proceeds by a ping-pong mechanism involving intermediate methylation of a conserved cysteine residue.</text>
</comment>
<comment type="similarity">
    <text evidence="11">Belongs to the radical SAM superfamily. RlmN family.</text>
</comment>
<feature type="binding site" evidence="11">
    <location>
        <position position="197"/>
    </location>
    <ligand>
        <name>S-adenosyl-L-methionine</name>
        <dbReference type="ChEBI" id="CHEBI:59789"/>
    </ligand>
</feature>
<comment type="function">
    <text evidence="11">Specifically methylates position 2 of adenine 2503 in 23S rRNA and position 2 of adenine 37 in tRNAs.</text>
</comment>
<dbReference type="EMBL" id="CP019454">
    <property type="protein sequence ID" value="AUW94475.1"/>
    <property type="molecule type" value="Genomic_DNA"/>
</dbReference>
<keyword evidence="9 11" id="KW-0408">Iron</keyword>
<evidence type="ECO:0000313" key="14">
    <source>
        <dbReference type="Proteomes" id="UP000325292"/>
    </source>
</evidence>
<dbReference type="Pfam" id="PF04055">
    <property type="entry name" value="Radical_SAM"/>
    <property type="match status" value="1"/>
</dbReference>
<evidence type="ECO:0000256" key="10">
    <source>
        <dbReference type="ARBA" id="ARBA00023014"/>
    </source>
</evidence>
<gene>
    <name evidence="11" type="primary">rlmN</name>
    <name evidence="13" type="ORF">BXT84_11415</name>
</gene>
<dbReference type="HAMAP" id="MF_01849">
    <property type="entry name" value="RNA_methyltr_RlmN"/>
    <property type="match status" value="1"/>
</dbReference>
<organism evidence="13 14">
    <name type="scientific">Sulfobacillus thermotolerans</name>
    <dbReference type="NCBI Taxonomy" id="338644"/>
    <lineage>
        <taxon>Bacteria</taxon>
        <taxon>Bacillati</taxon>
        <taxon>Bacillota</taxon>
        <taxon>Clostridia</taxon>
        <taxon>Eubacteriales</taxon>
        <taxon>Clostridiales Family XVII. Incertae Sedis</taxon>
        <taxon>Sulfobacillus</taxon>
    </lineage>
</organism>
<comment type="catalytic activity">
    <reaction evidence="11">
        <text>adenosine(37) in tRNA + 2 reduced [2Fe-2S]-[ferredoxin] + 2 S-adenosyl-L-methionine = 2-methyladenosine(37) in tRNA + 5'-deoxyadenosine + L-methionine + 2 oxidized [2Fe-2S]-[ferredoxin] + S-adenosyl-L-homocysteine</text>
        <dbReference type="Rhea" id="RHEA:43332"/>
        <dbReference type="Rhea" id="RHEA-COMP:10000"/>
        <dbReference type="Rhea" id="RHEA-COMP:10001"/>
        <dbReference type="Rhea" id="RHEA-COMP:10162"/>
        <dbReference type="Rhea" id="RHEA-COMP:10485"/>
        <dbReference type="ChEBI" id="CHEBI:17319"/>
        <dbReference type="ChEBI" id="CHEBI:33737"/>
        <dbReference type="ChEBI" id="CHEBI:33738"/>
        <dbReference type="ChEBI" id="CHEBI:57844"/>
        <dbReference type="ChEBI" id="CHEBI:57856"/>
        <dbReference type="ChEBI" id="CHEBI:59789"/>
        <dbReference type="ChEBI" id="CHEBI:74411"/>
        <dbReference type="ChEBI" id="CHEBI:74497"/>
        <dbReference type="EC" id="2.1.1.192"/>
    </reaction>
</comment>
<comment type="cofactor">
    <cofactor evidence="11">
        <name>[4Fe-4S] cluster</name>
        <dbReference type="ChEBI" id="CHEBI:49883"/>
    </cofactor>
    <text evidence="11">Binds 1 [4Fe-4S] cluster. The cluster is coordinated with 3 cysteines and an exchangeable S-adenosyl-L-methionine.</text>
</comment>
<feature type="binding site" evidence="11">
    <location>
        <position position="115"/>
    </location>
    <ligand>
        <name>[4Fe-4S] cluster</name>
        <dbReference type="ChEBI" id="CHEBI:49883"/>
        <note>4Fe-4S-S-AdoMet</note>
    </ligand>
</feature>
<evidence type="ECO:0000256" key="5">
    <source>
        <dbReference type="ARBA" id="ARBA00022603"/>
    </source>
</evidence>
<dbReference type="InterPro" id="IPR007197">
    <property type="entry name" value="rSAM"/>
</dbReference>
<keyword evidence="6 11" id="KW-0808">Transferase</keyword>
<accession>A0ABN5H1H3</accession>
<keyword evidence="8 11" id="KW-0479">Metal-binding</keyword>